<dbReference type="RefSeq" id="WP_160163010.1">
    <property type="nucleotide sequence ID" value="NZ_FNOF01000024.1"/>
</dbReference>
<evidence type="ECO:0000313" key="2">
    <source>
        <dbReference type="EMBL" id="SDX27947.1"/>
    </source>
</evidence>
<dbReference type="AlphaFoldDB" id="A0A1H3AE07"/>
<dbReference type="EMBL" id="FNOF01000024">
    <property type="protein sequence ID" value="SDX27947.1"/>
    <property type="molecule type" value="Genomic_DNA"/>
</dbReference>
<evidence type="ECO:0000256" key="1">
    <source>
        <dbReference type="SAM" id="MobiDB-lite"/>
    </source>
</evidence>
<proteinExistence type="predicted"/>
<reference evidence="2 3" key="1">
    <citation type="submission" date="2016-10" db="EMBL/GenBank/DDBJ databases">
        <authorList>
            <person name="de Groot N.N."/>
        </authorList>
    </citation>
    <scope>NUCLEOTIDE SEQUENCE [LARGE SCALE GENOMIC DNA]</scope>
    <source>
        <strain evidence="2 3">DSM 3756</strain>
    </source>
</reference>
<organism evidence="2 3">
    <name type="scientific">Haloarcula vallismortis</name>
    <name type="common">Halobacterium vallismortis</name>
    <dbReference type="NCBI Taxonomy" id="28442"/>
    <lineage>
        <taxon>Archaea</taxon>
        <taxon>Methanobacteriati</taxon>
        <taxon>Methanobacteriota</taxon>
        <taxon>Stenosarchaea group</taxon>
        <taxon>Halobacteria</taxon>
        <taxon>Halobacteriales</taxon>
        <taxon>Haloarculaceae</taxon>
        <taxon>Haloarcula</taxon>
    </lineage>
</organism>
<feature type="compositionally biased region" description="Basic and acidic residues" evidence="1">
    <location>
        <begin position="1"/>
        <end position="10"/>
    </location>
</feature>
<sequence length="54" mass="6356">MDYFEKTEHYGEEEEDHDHDDSFVGKVDYTEEEAEEDSNQILGAADEFMGYDED</sequence>
<gene>
    <name evidence="2" type="ORF">SAMN05443574_12419</name>
</gene>
<accession>A0A1H3AE07</accession>
<name>A0A1H3AE07_HALVA</name>
<evidence type="ECO:0008006" key="4">
    <source>
        <dbReference type="Google" id="ProtNLM"/>
    </source>
</evidence>
<dbReference type="Proteomes" id="UP000182573">
    <property type="component" value="Unassembled WGS sequence"/>
</dbReference>
<dbReference type="STRING" id="28442.SAMN05443574_12419"/>
<feature type="region of interest" description="Disordered" evidence="1">
    <location>
        <begin position="1"/>
        <end position="23"/>
    </location>
</feature>
<evidence type="ECO:0000313" key="3">
    <source>
        <dbReference type="Proteomes" id="UP000182573"/>
    </source>
</evidence>
<protein>
    <recommendedName>
        <fullName evidence="4">DUF5786 domain-containing protein</fullName>
    </recommendedName>
</protein>